<dbReference type="Pfam" id="PF03135">
    <property type="entry name" value="CagE_TrbE_VirB"/>
    <property type="match status" value="1"/>
</dbReference>
<dbReference type="SMART" id="SM00382">
    <property type="entry name" value="AAA"/>
    <property type="match status" value="1"/>
</dbReference>
<dbReference type="InterPro" id="IPR051162">
    <property type="entry name" value="T4SS_component"/>
</dbReference>
<proteinExistence type="inferred from homology"/>
<dbReference type="Pfam" id="PF19044">
    <property type="entry name" value="P-loop_TraG"/>
    <property type="match status" value="1"/>
</dbReference>
<gene>
    <name evidence="7" type="ORF">R4K57_11090</name>
</gene>
<dbReference type="PANTHER" id="PTHR30121">
    <property type="entry name" value="UNCHARACTERIZED PROTEIN YJGR-RELATED"/>
    <property type="match status" value="1"/>
</dbReference>
<name>A0AAW8ZP41_9XANT</name>
<keyword evidence="3" id="KW-0067">ATP-binding</keyword>
<dbReference type="Gene3D" id="3.40.50.300">
    <property type="entry name" value="P-loop containing nucleotide triphosphate hydrolases"/>
    <property type="match status" value="1"/>
</dbReference>
<keyword evidence="2" id="KW-0547">Nucleotide-binding</keyword>
<dbReference type="AlphaFoldDB" id="A0AAW8ZP41"/>
<comment type="caution">
    <text evidence="7">The sequence shown here is derived from an EMBL/GenBank/DDBJ whole genome shotgun (WGS) entry which is preliminary data.</text>
</comment>
<dbReference type="Proteomes" id="UP001187425">
    <property type="component" value="Unassembled WGS sequence"/>
</dbReference>
<dbReference type="RefSeq" id="WP_317685612.1">
    <property type="nucleotide sequence ID" value="NZ_JAWMQI010000035.1"/>
</dbReference>
<dbReference type="GO" id="GO:0005524">
    <property type="term" value="F:ATP binding"/>
    <property type="evidence" value="ECO:0007669"/>
    <property type="project" value="UniProtKB-KW"/>
</dbReference>
<dbReference type="PANTHER" id="PTHR30121:SF12">
    <property type="entry name" value="TYPE IV SECRETION SYSTEM PROTEIN CAGE"/>
    <property type="match status" value="1"/>
</dbReference>
<dbReference type="NCBIfam" id="NF010466">
    <property type="entry name" value="PRK13891.1"/>
    <property type="match status" value="1"/>
</dbReference>
<keyword evidence="4" id="KW-0843">Virulence</keyword>
<evidence type="ECO:0000256" key="5">
    <source>
        <dbReference type="ARBA" id="ARBA00023635"/>
    </source>
</evidence>
<evidence type="ECO:0000256" key="1">
    <source>
        <dbReference type="ARBA" id="ARBA00006512"/>
    </source>
</evidence>
<sequence length="853" mass="94301">MIQAIAVAIAGLGAVLLLILYGSIRAVGAETKLKKHRSKDAGLADLLNYAAVVDDGVIVGKNGSFMAAWLYKGDDNASSTDQQREVVSARINQAVAGLGSGWMIHVDAVRRGAPNYSEKGHSAFPDPLTQAIDEERRRLFESLGTMYEGYFVLTVTWFPPMLAQRKFIELMFDDDADAPDRKARTHGLITHFKRDVRSIESRLSSAVDLTRLRGHKVVNEDGSTVTHDDFLRWLQFCVTGLHHPVQLPNNPIYLDAIIGGQEMWGGVVPKVGRKFVQVVAIEGFPQESYPGILTVLGELPSEYRWSSRFIFMDQHEAVKHLDKFRKKWRQKIRGFFDQVFNTNTGPVDQDALSMVADAEAAIAEVNSGVVAVGYYTSVVVLMDEDRTRLETSAREVEKAVNRLGFAARIESINTLDAFLGSLPGHGVENVRRPLINTMNLADLLPTSTIWPGKAAAPCPMYPPLSPALMHCVTQGSTPFRLNLHVRDLGHTFMFGPTGGGKSTHLGILAAQLRRYAGMSIFAFDKGMSMYPLAAGIRAATKGASGLHFTVAADDDRLAFCPLQFLSTKGDRAWAMEWIDTILALNGVETTPAQRNEIGNAIMSMHKNEARTLSEFSVTIQDEVIREAIHQYTADGAMGHLLDADEDGLALSDFTVFEIEELMNLGEKFALPVLLYLFRRIERALVGQPAVIILDEAWLMLGHPTFRAKIREWLKVLRKANCLVLMATQSLSDAANSGILDVIVESTATKIFLPNIYARDDDAAALYRRMGLNTRQIEILATAIPKRDYYYVSENGRRLYQLALGPLAISFVGATSKEDIALIKSLESKFGHGWVDEWLAGRGVKKLDQYLEAA</sequence>
<comment type="similarity">
    <text evidence="1">Belongs to the TrbE/VirB4 family.</text>
</comment>
<organism evidence="7 8">
    <name type="scientific">Xanthomonas hortorum pv. vitians</name>
    <dbReference type="NCBI Taxonomy" id="83224"/>
    <lineage>
        <taxon>Bacteria</taxon>
        <taxon>Pseudomonadati</taxon>
        <taxon>Pseudomonadota</taxon>
        <taxon>Gammaproteobacteria</taxon>
        <taxon>Lysobacterales</taxon>
        <taxon>Lysobacteraceae</taxon>
        <taxon>Xanthomonas</taxon>
    </lineage>
</organism>
<dbReference type="NCBIfam" id="NF010404">
    <property type="entry name" value="PRK13830.1"/>
    <property type="match status" value="1"/>
</dbReference>
<dbReference type="InterPro" id="IPR003593">
    <property type="entry name" value="AAA+_ATPase"/>
</dbReference>
<evidence type="ECO:0000256" key="2">
    <source>
        <dbReference type="ARBA" id="ARBA00022741"/>
    </source>
</evidence>
<dbReference type="InterPro" id="IPR018145">
    <property type="entry name" value="CagE_TrbE_VirB_cntrl_dom"/>
</dbReference>
<evidence type="ECO:0000313" key="8">
    <source>
        <dbReference type="Proteomes" id="UP001187425"/>
    </source>
</evidence>
<evidence type="ECO:0000256" key="4">
    <source>
        <dbReference type="ARBA" id="ARBA00023026"/>
    </source>
</evidence>
<dbReference type="InterPro" id="IPR027417">
    <property type="entry name" value="P-loop_NTPase"/>
</dbReference>
<evidence type="ECO:0000313" key="7">
    <source>
        <dbReference type="EMBL" id="MDV7248945.1"/>
    </source>
</evidence>
<protein>
    <recommendedName>
        <fullName evidence="5">Type IV secretion system protein virB4</fullName>
    </recommendedName>
</protein>
<dbReference type="NCBIfam" id="TIGR00929">
    <property type="entry name" value="VirB4_CagE"/>
    <property type="match status" value="1"/>
</dbReference>
<dbReference type="EMBL" id="JAWMQI010000035">
    <property type="protein sequence ID" value="MDV7248945.1"/>
    <property type="molecule type" value="Genomic_DNA"/>
</dbReference>
<dbReference type="InterPro" id="IPR004346">
    <property type="entry name" value="CagE_TrbE_VirB"/>
</dbReference>
<dbReference type="InterPro" id="IPR043964">
    <property type="entry name" value="P-loop_TraG"/>
</dbReference>
<reference evidence="7 8" key="1">
    <citation type="submission" date="2023-10" db="EMBL/GenBank/DDBJ databases">
        <title>A new tool for lettuce pathogen research.</title>
        <authorList>
            <person name="Horton K.N."/>
            <person name="Cseke L.J."/>
            <person name="Badiwe M."/>
            <person name="Tesfaye D."/>
            <person name="Klein A."/>
            <person name="Su J."/>
            <person name="Potnis N."/>
            <person name="Gassmann W."/>
        </authorList>
    </citation>
    <scope>NUCLEOTIDE SEQUENCE [LARGE SCALE GENOMIC DNA]</scope>
    <source>
        <strain evidence="7 8">JSKH1901</strain>
    </source>
</reference>
<accession>A0AAW8ZP41</accession>
<dbReference type="SUPFAM" id="SSF52540">
    <property type="entry name" value="P-loop containing nucleoside triphosphate hydrolases"/>
    <property type="match status" value="1"/>
</dbReference>
<feature type="domain" description="AAA+ ATPase" evidence="6">
    <location>
        <begin position="487"/>
        <end position="748"/>
    </location>
</feature>
<evidence type="ECO:0000259" key="6">
    <source>
        <dbReference type="SMART" id="SM00382"/>
    </source>
</evidence>
<evidence type="ECO:0000256" key="3">
    <source>
        <dbReference type="ARBA" id="ARBA00022840"/>
    </source>
</evidence>